<protein>
    <recommendedName>
        <fullName evidence="2">Glycosyl transferase family 1 domain-containing protein</fullName>
    </recommendedName>
</protein>
<evidence type="ECO:0000313" key="3">
    <source>
        <dbReference type="EMBL" id="KXB07227.1"/>
    </source>
</evidence>
<dbReference type="InterPro" id="IPR001296">
    <property type="entry name" value="Glyco_trans_1"/>
</dbReference>
<evidence type="ECO:0000256" key="1">
    <source>
        <dbReference type="ARBA" id="ARBA00022679"/>
    </source>
</evidence>
<feature type="domain" description="Glycosyl transferase family 1" evidence="2">
    <location>
        <begin position="219"/>
        <end position="374"/>
    </location>
</feature>
<keyword evidence="1" id="KW-0808">Transferase</keyword>
<sequence>MVVIISSKVLVVSEKFWPEGGGGELATNLIADLLSREEGLQVEILSGTETPLKPNSVKYQSIPLLKFSNKIELWRNLFLLSRKDWFIEKLEYADIVYIPSFCFPLIPLAKRTSNRVIVQLHDYQAIRFSSVVFHDSNQGRLKSIKNTIRLEMNENKSCKRAFIGALFASINRLSRKWLSKADKLVCVSERQKKILAKETPELKPKMTVINNPAPNFPFHEKNSSKNDLFLYLGGDSYCKGFHHFLDVSKRILRNHSNVEFMVTGDLEKKNKLKINSLNKKFDNRYLVPGFITRERLLEVYSESKALFFPSVWEEPLPFVIMEAMLSGTIPVASRVGGVPEMVRGTYGEELLFDPENTKQQISKLETVLNLSENEIDKIGSNLKRKAEERFNSNRIANNLKELFR</sequence>
<reference evidence="3 4" key="1">
    <citation type="journal article" date="2016" name="Sci. Rep.">
        <title>Metabolic traits of an uncultured archaeal lineage -MSBL1- from brine pools of the Red Sea.</title>
        <authorList>
            <person name="Mwirichia R."/>
            <person name="Alam I."/>
            <person name="Rashid M."/>
            <person name="Vinu M."/>
            <person name="Ba-Alawi W."/>
            <person name="Anthony Kamau A."/>
            <person name="Kamanda Ngugi D."/>
            <person name="Goker M."/>
            <person name="Klenk H.P."/>
            <person name="Bajic V."/>
            <person name="Stingl U."/>
        </authorList>
    </citation>
    <scope>NUCLEOTIDE SEQUENCE [LARGE SCALE GENOMIC DNA]</scope>
    <source>
        <strain evidence="3">SCGC-AAA382C18</strain>
    </source>
</reference>
<dbReference type="Pfam" id="PF00534">
    <property type="entry name" value="Glycos_transf_1"/>
    <property type="match status" value="1"/>
</dbReference>
<organism evidence="3 4">
    <name type="scientific">candidate division MSBL1 archaeon SCGC-AAA382C18</name>
    <dbReference type="NCBI Taxonomy" id="1698281"/>
    <lineage>
        <taxon>Archaea</taxon>
        <taxon>Methanobacteriati</taxon>
        <taxon>Methanobacteriota</taxon>
        <taxon>candidate division MSBL1</taxon>
    </lineage>
</organism>
<gene>
    <name evidence="3" type="ORF">AKJ52_00650</name>
</gene>
<dbReference type="PANTHER" id="PTHR46401">
    <property type="entry name" value="GLYCOSYLTRANSFERASE WBBK-RELATED"/>
    <property type="match status" value="1"/>
</dbReference>
<evidence type="ECO:0000313" key="4">
    <source>
        <dbReference type="Proteomes" id="UP000070404"/>
    </source>
</evidence>
<dbReference type="AlphaFoldDB" id="A0A133VLC6"/>
<dbReference type="GO" id="GO:0016757">
    <property type="term" value="F:glycosyltransferase activity"/>
    <property type="evidence" value="ECO:0007669"/>
    <property type="project" value="InterPro"/>
</dbReference>
<dbReference type="EMBL" id="LHYF01000006">
    <property type="protein sequence ID" value="KXB07227.1"/>
    <property type="molecule type" value="Genomic_DNA"/>
</dbReference>
<evidence type="ECO:0000259" key="2">
    <source>
        <dbReference type="Pfam" id="PF00534"/>
    </source>
</evidence>
<name>A0A133VLC6_9EURY</name>
<dbReference type="PANTHER" id="PTHR46401:SF2">
    <property type="entry name" value="GLYCOSYLTRANSFERASE WBBK-RELATED"/>
    <property type="match status" value="1"/>
</dbReference>
<proteinExistence type="predicted"/>
<dbReference type="SUPFAM" id="SSF53756">
    <property type="entry name" value="UDP-Glycosyltransferase/glycogen phosphorylase"/>
    <property type="match status" value="1"/>
</dbReference>
<keyword evidence="4" id="KW-1185">Reference proteome</keyword>
<dbReference type="Proteomes" id="UP000070404">
    <property type="component" value="Unassembled WGS sequence"/>
</dbReference>
<accession>A0A133VLC6</accession>
<dbReference type="CDD" id="cd03801">
    <property type="entry name" value="GT4_PimA-like"/>
    <property type="match status" value="1"/>
</dbReference>
<dbReference type="Gene3D" id="3.40.50.2000">
    <property type="entry name" value="Glycogen Phosphorylase B"/>
    <property type="match status" value="2"/>
</dbReference>
<comment type="caution">
    <text evidence="3">The sequence shown here is derived from an EMBL/GenBank/DDBJ whole genome shotgun (WGS) entry which is preliminary data.</text>
</comment>